<evidence type="ECO:0000313" key="2">
    <source>
        <dbReference type="EMBL" id="PYI26178.1"/>
    </source>
</evidence>
<protein>
    <submittedName>
        <fullName evidence="2">Uncharacterized protein</fullName>
    </submittedName>
</protein>
<evidence type="ECO:0000313" key="3">
    <source>
        <dbReference type="Proteomes" id="UP000248817"/>
    </source>
</evidence>
<organism evidence="2 3">
    <name type="scientific">Aspergillus indologenus CBS 114.80</name>
    <dbReference type="NCBI Taxonomy" id="1450541"/>
    <lineage>
        <taxon>Eukaryota</taxon>
        <taxon>Fungi</taxon>
        <taxon>Dikarya</taxon>
        <taxon>Ascomycota</taxon>
        <taxon>Pezizomycotina</taxon>
        <taxon>Eurotiomycetes</taxon>
        <taxon>Eurotiomycetidae</taxon>
        <taxon>Eurotiales</taxon>
        <taxon>Aspergillaceae</taxon>
        <taxon>Aspergillus</taxon>
        <taxon>Aspergillus subgen. Circumdati</taxon>
    </lineage>
</organism>
<evidence type="ECO:0000256" key="1">
    <source>
        <dbReference type="SAM" id="MobiDB-lite"/>
    </source>
</evidence>
<reference evidence="2 3" key="1">
    <citation type="submission" date="2018-02" db="EMBL/GenBank/DDBJ databases">
        <title>The genomes of Aspergillus section Nigri reveals drivers in fungal speciation.</title>
        <authorList>
            <consortium name="DOE Joint Genome Institute"/>
            <person name="Vesth T.C."/>
            <person name="Nybo J."/>
            <person name="Theobald S."/>
            <person name="Brandl J."/>
            <person name="Frisvad J.C."/>
            <person name="Nielsen K.F."/>
            <person name="Lyhne E.K."/>
            <person name="Kogle M.E."/>
            <person name="Kuo A."/>
            <person name="Riley R."/>
            <person name="Clum A."/>
            <person name="Nolan M."/>
            <person name="Lipzen A."/>
            <person name="Salamov A."/>
            <person name="Henrissat B."/>
            <person name="Wiebenga A."/>
            <person name="De vries R.P."/>
            <person name="Grigoriev I.V."/>
            <person name="Mortensen U.H."/>
            <person name="Andersen M.R."/>
            <person name="Baker S.E."/>
        </authorList>
    </citation>
    <scope>NUCLEOTIDE SEQUENCE [LARGE SCALE GENOMIC DNA]</scope>
    <source>
        <strain evidence="2 3">CBS 114.80</strain>
    </source>
</reference>
<dbReference type="Proteomes" id="UP000248817">
    <property type="component" value="Unassembled WGS sequence"/>
</dbReference>
<gene>
    <name evidence="2" type="ORF">BP00DRAFT_70813</name>
</gene>
<name>A0A2V5HNW2_9EURO</name>
<dbReference type="EMBL" id="KZ825608">
    <property type="protein sequence ID" value="PYI26178.1"/>
    <property type="molecule type" value="Genomic_DNA"/>
</dbReference>
<feature type="compositionally biased region" description="Basic and acidic residues" evidence="1">
    <location>
        <begin position="41"/>
        <end position="54"/>
    </location>
</feature>
<proteinExistence type="predicted"/>
<sequence>MTSTPLQCSHHPLSCYSQPTPTNPIQSSTTHRLHRSLFIPDGHESEERRDREWNHGNAEVVTPTGRADLPHSPHRLMSALENRPLNSLQGVSRHLQYDTMRIYSSQGWDISPRQPKLHSSRMRGSLTPQSAVPIRYSSSFPRPSHSITTRIGST</sequence>
<feature type="region of interest" description="Disordered" evidence="1">
    <location>
        <begin position="41"/>
        <end position="70"/>
    </location>
</feature>
<keyword evidence="3" id="KW-1185">Reference proteome</keyword>
<accession>A0A2V5HNW2</accession>
<dbReference type="AlphaFoldDB" id="A0A2V5HNW2"/>